<dbReference type="Proteomes" id="UP000031967">
    <property type="component" value="Unassembled WGS sequence"/>
</dbReference>
<organism evidence="1 2">
    <name type="scientific">Gordoniibacillus kamchatkensis</name>
    <dbReference type="NCBI Taxonomy" id="1590651"/>
    <lineage>
        <taxon>Bacteria</taxon>
        <taxon>Bacillati</taxon>
        <taxon>Bacillota</taxon>
        <taxon>Bacilli</taxon>
        <taxon>Bacillales</taxon>
        <taxon>Paenibacillaceae</taxon>
        <taxon>Gordoniibacillus</taxon>
    </lineage>
</organism>
<sequence length="132" mass="14908">MNENFIRIKALEGELKMSHKKHEFGLTVSTKEFVLQKPHVNYHVKLADITGIVPFEVKGAQTMTFSGRGRAESEILTVAVGPQHYKFFVREATVHNRSGIFQLGRAQFIMPVLPDLLALITEYAGMHIVQTE</sequence>
<keyword evidence="2" id="KW-1185">Reference proteome</keyword>
<protein>
    <submittedName>
        <fullName evidence="1">Uncharacterized protein</fullName>
    </submittedName>
</protein>
<dbReference type="EMBL" id="JXAK01000029">
    <property type="protein sequence ID" value="KIL39913.1"/>
    <property type="molecule type" value="Genomic_DNA"/>
</dbReference>
<evidence type="ECO:0000313" key="2">
    <source>
        <dbReference type="Proteomes" id="UP000031967"/>
    </source>
</evidence>
<reference evidence="1 2" key="1">
    <citation type="submission" date="2014-12" db="EMBL/GenBank/DDBJ databases">
        <title>Draft genome sequence of Paenibacillus kamchatkensis strain B-2647.</title>
        <authorList>
            <person name="Karlyshev A.V."/>
            <person name="Kudryashova E.B."/>
        </authorList>
    </citation>
    <scope>NUCLEOTIDE SEQUENCE [LARGE SCALE GENOMIC DNA]</scope>
    <source>
        <strain evidence="1 2">VKM B-2647</strain>
    </source>
</reference>
<dbReference type="RefSeq" id="WP_041048710.1">
    <property type="nucleotide sequence ID" value="NZ_JXAK01000029.1"/>
</dbReference>
<accession>A0ABR5AFT3</accession>
<proteinExistence type="predicted"/>
<gene>
    <name evidence="1" type="ORF">SD70_16940</name>
</gene>
<name>A0ABR5AFT3_9BACL</name>
<evidence type="ECO:0000313" key="1">
    <source>
        <dbReference type="EMBL" id="KIL39913.1"/>
    </source>
</evidence>
<comment type="caution">
    <text evidence="1">The sequence shown here is derived from an EMBL/GenBank/DDBJ whole genome shotgun (WGS) entry which is preliminary data.</text>
</comment>